<name>F8FNW6_PAEMK</name>
<dbReference type="EMBL" id="CP002869">
    <property type="protein sequence ID" value="AEI45035.1"/>
    <property type="molecule type" value="Genomic_DNA"/>
</dbReference>
<dbReference type="HOGENOM" id="CLU_2736196_0_0_9"/>
<dbReference type="InterPro" id="IPR025916">
    <property type="entry name" value="YdjO"/>
</dbReference>
<reference evidence="1 2" key="2">
    <citation type="journal article" date="2013" name="Genome Announc.">
        <title>Genome Sequence of Growth-Improving Paenibacillus mucilaginosus Strain KNP414.</title>
        <authorList>
            <person name="Lu J.J."/>
            <person name="Wang J.F."/>
            <person name="Hu X.F."/>
        </authorList>
    </citation>
    <scope>NUCLEOTIDE SEQUENCE [LARGE SCALE GENOMIC DNA]</scope>
    <source>
        <strain evidence="1 2">KNP414</strain>
    </source>
</reference>
<evidence type="ECO:0008006" key="3">
    <source>
        <dbReference type="Google" id="ProtNLM"/>
    </source>
</evidence>
<evidence type="ECO:0000313" key="2">
    <source>
        <dbReference type="Proteomes" id="UP000006620"/>
    </source>
</evidence>
<reference evidence="2" key="1">
    <citation type="submission" date="2011-06" db="EMBL/GenBank/DDBJ databases">
        <title>Complete genome sequence of Paenibacillus mucilaginosus KNP414.</title>
        <authorList>
            <person name="Wang J."/>
            <person name="Hu S."/>
            <person name="Hu X."/>
            <person name="Zhang B."/>
            <person name="Dong D."/>
            <person name="Zhang S."/>
            <person name="Zhao K."/>
            <person name="Wu D."/>
        </authorList>
    </citation>
    <scope>NUCLEOTIDE SEQUENCE [LARGE SCALE GENOMIC DNA]</scope>
    <source>
        <strain evidence="2">KNP414</strain>
    </source>
</reference>
<gene>
    <name evidence="1" type="ordered locus">KNP414_06514</name>
</gene>
<proteinExistence type="predicted"/>
<dbReference type="Proteomes" id="UP000006620">
    <property type="component" value="Chromosome"/>
</dbReference>
<protein>
    <recommendedName>
        <fullName evidence="3">Cold-inducible protein YdjO</fullName>
    </recommendedName>
</protein>
<dbReference type="KEGG" id="pms:KNP414_06514"/>
<dbReference type="PATRIC" id="fig|1036673.3.peg.6070"/>
<organism evidence="1 2">
    <name type="scientific">Paenibacillus mucilaginosus (strain KNP414)</name>
    <dbReference type="NCBI Taxonomy" id="1036673"/>
    <lineage>
        <taxon>Bacteria</taxon>
        <taxon>Bacillati</taxon>
        <taxon>Bacillota</taxon>
        <taxon>Bacilli</taxon>
        <taxon>Bacillales</taxon>
        <taxon>Paenibacillaceae</taxon>
        <taxon>Paenibacillus</taxon>
    </lineage>
</organism>
<dbReference type="Pfam" id="PF14169">
    <property type="entry name" value="YdjO"/>
    <property type="match status" value="1"/>
</dbReference>
<evidence type="ECO:0000313" key="1">
    <source>
        <dbReference type="EMBL" id="AEI45035.1"/>
    </source>
</evidence>
<accession>F8FNW6</accession>
<dbReference type="RefSeq" id="WP_013920179.1">
    <property type="nucleotide sequence ID" value="NC_015690.1"/>
</dbReference>
<dbReference type="AlphaFoldDB" id="F8FNW6"/>
<sequence>MDVQQEENKPELKPTVIWKCKNADCKAWVREEFAAAEYPECPICKGPTIRSYKHLPAVAKAKKARKKAAK</sequence>